<dbReference type="AlphaFoldDB" id="A0A0R2FCG6"/>
<protein>
    <recommendedName>
        <fullName evidence="4">Sugar specific permease</fullName>
    </recommendedName>
</protein>
<keyword evidence="1" id="KW-0472">Membrane</keyword>
<feature type="transmembrane region" description="Helical" evidence="1">
    <location>
        <begin position="46"/>
        <end position="66"/>
    </location>
</feature>
<dbReference type="Proteomes" id="UP000051442">
    <property type="component" value="Unassembled WGS sequence"/>
</dbReference>
<feature type="transmembrane region" description="Helical" evidence="1">
    <location>
        <begin position="188"/>
        <end position="207"/>
    </location>
</feature>
<evidence type="ECO:0000313" key="3">
    <source>
        <dbReference type="Proteomes" id="UP000051442"/>
    </source>
</evidence>
<keyword evidence="3" id="KW-1185">Reference proteome</keyword>
<dbReference type="InterPro" id="IPR038750">
    <property type="entry name" value="YczE/YyaS-like"/>
</dbReference>
<organism evidence="2 3">
    <name type="scientific">Secundilactobacillus similis DSM 23365 = JCM 2765</name>
    <dbReference type="NCBI Taxonomy" id="1423804"/>
    <lineage>
        <taxon>Bacteria</taxon>
        <taxon>Bacillati</taxon>
        <taxon>Bacillota</taxon>
        <taxon>Bacilli</taxon>
        <taxon>Lactobacillales</taxon>
        <taxon>Lactobacillaceae</taxon>
        <taxon>Secundilactobacillus</taxon>
    </lineage>
</organism>
<dbReference type="STRING" id="1423804.FD14_GL000391"/>
<keyword evidence="1" id="KW-1133">Transmembrane helix</keyword>
<evidence type="ECO:0008006" key="4">
    <source>
        <dbReference type="Google" id="ProtNLM"/>
    </source>
</evidence>
<feature type="transmembrane region" description="Helical" evidence="1">
    <location>
        <begin position="78"/>
        <end position="99"/>
    </location>
</feature>
<evidence type="ECO:0000313" key="2">
    <source>
        <dbReference type="EMBL" id="KRN24923.1"/>
    </source>
</evidence>
<comment type="caution">
    <text evidence="2">The sequence shown here is derived from an EMBL/GenBank/DDBJ whole genome shotgun (WGS) entry which is preliminary data.</text>
</comment>
<sequence length="226" mass="24401">MKNTLKERWIGLVAGLFINAFGNAMSISGNMGSGVWSASAVNLHNWTGVSLGLILTCIGIINALTNQLLIRRFDPKRLIGEVIFVMFYGSFVQFFAGWLDGLGANTASIPVRILISAGGVVVFCVGISLYQRANIVMHPNDDTTNILRFMYVKGNATASQLLDFAPPIIVIIIAFFATGQILSVNVATVFSILCNGILIATSDKLIWPHLTHNFRVKPSGDGTPTV</sequence>
<name>A0A0R2FCG6_9LACO</name>
<feature type="transmembrane region" description="Helical" evidence="1">
    <location>
        <begin position="111"/>
        <end position="130"/>
    </location>
</feature>
<evidence type="ECO:0000256" key="1">
    <source>
        <dbReference type="SAM" id="Phobius"/>
    </source>
</evidence>
<reference evidence="2 3" key="1">
    <citation type="journal article" date="2015" name="Genome Announc.">
        <title>Expanding the biotechnology potential of lactobacilli through comparative genomics of 213 strains and associated genera.</title>
        <authorList>
            <person name="Sun Z."/>
            <person name="Harris H.M."/>
            <person name="McCann A."/>
            <person name="Guo C."/>
            <person name="Argimon S."/>
            <person name="Zhang W."/>
            <person name="Yang X."/>
            <person name="Jeffery I.B."/>
            <person name="Cooney J.C."/>
            <person name="Kagawa T.F."/>
            <person name="Liu W."/>
            <person name="Song Y."/>
            <person name="Salvetti E."/>
            <person name="Wrobel A."/>
            <person name="Rasinkangas P."/>
            <person name="Parkhill J."/>
            <person name="Rea M.C."/>
            <person name="O'Sullivan O."/>
            <person name="Ritari J."/>
            <person name="Douillard F.P."/>
            <person name="Paul Ross R."/>
            <person name="Yang R."/>
            <person name="Briner A.E."/>
            <person name="Felis G.E."/>
            <person name="de Vos W.M."/>
            <person name="Barrangou R."/>
            <person name="Klaenhammer T.R."/>
            <person name="Caufield P.W."/>
            <person name="Cui Y."/>
            <person name="Zhang H."/>
            <person name="O'Toole P.W."/>
        </authorList>
    </citation>
    <scope>NUCLEOTIDE SEQUENCE [LARGE SCALE GENOMIC DNA]</scope>
    <source>
        <strain evidence="2 3">DSM 23365</strain>
    </source>
</reference>
<accession>A0A0R2FCG6</accession>
<proteinExistence type="predicted"/>
<dbReference type="PATRIC" id="fig|1423804.4.peg.427"/>
<gene>
    <name evidence="2" type="ORF">FD14_GL000391</name>
</gene>
<keyword evidence="1" id="KW-0812">Transmembrane</keyword>
<dbReference type="EMBL" id="AYZM01000079">
    <property type="protein sequence ID" value="KRN24923.1"/>
    <property type="molecule type" value="Genomic_DNA"/>
</dbReference>
<feature type="transmembrane region" description="Helical" evidence="1">
    <location>
        <begin position="161"/>
        <end position="182"/>
    </location>
</feature>
<dbReference type="Pfam" id="PF19700">
    <property type="entry name" value="DUF6198"/>
    <property type="match status" value="1"/>
</dbReference>